<evidence type="ECO:0000259" key="1">
    <source>
        <dbReference type="Pfam" id="PF18974"/>
    </source>
</evidence>
<evidence type="ECO:0000313" key="3">
    <source>
        <dbReference type="Proteomes" id="UP000706525"/>
    </source>
</evidence>
<proteinExistence type="predicted"/>
<feature type="domain" description="DUF5710" evidence="1">
    <location>
        <begin position="165"/>
        <end position="208"/>
    </location>
</feature>
<evidence type="ECO:0000313" key="2">
    <source>
        <dbReference type="EMBL" id="CAG9184370.1"/>
    </source>
</evidence>
<dbReference type="Proteomes" id="UP000706525">
    <property type="component" value="Unassembled WGS sequence"/>
</dbReference>
<protein>
    <recommendedName>
        <fullName evidence="1">DUF5710 domain-containing protein</fullName>
    </recommendedName>
</protein>
<keyword evidence="3" id="KW-1185">Reference proteome</keyword>
<dbReference type="InterPro" id="IPR051162">
    <property type="entry name" value="T4SS_component"/>
</dbReference>
<comment type="caution">
    <text evidence="2">The sequence shown here is derived from an EMBL/GenBank/DDBJ whole genome shotgun (WGS) entry which is preliminary data.</text>
</comment>
<dbReference type="PANTHER" id="PTHR30121:SF6">
    <property type="entry name" value="SLR6007 PROTEIN"/>
    <property type="match status" value="1"/>
</dbReference>
<dbReference type="EMBL" id="CAJZAG010000012">
    <property type="protein sequence ID" value="CAG9184370.1"/>
    <property type="molecule type" value="Genomic_DNA"/>
</dbReference>
<dbReference type="InterPro" id="IPR043764">
    <property type="entry name" value="DUF5710"/>
</dbReference>
<dbReference type="RefSeq" id="WP_223994275.1">
    <property type="nucleotide sequence ID" value="NZ_CAJZAG010000012.1"/>
</dbReference>
<dbReference type="PANTHER" id="PTHR30121">
    <property type="entry name" value="UNCHARACTERIZED PROTEIN YJGR-RELATED"/>
    <property type="match status" value="1"/>
</dbReference>
<dbReference type="SUPFAM" id="SSF52540">
    <property type="entry name" value="P-loop containing nucleoside triphosphate hydrolases"/>
    <property type="match status" value="1"/>
</dbReference>
<accession>A0ABN7ZEI3</accession>
<dbReference type="Pfam" id="PF18974">
    <property type="entry name" value="DUF5710"/>
    <property type="match status" value="1"/>
</dbReference>
<dbReference type="Gene3D" id="3.40.50.300">
    <property type="entry name" value="P-loop containing nucleotide triphosphate hydrolases"/>
    <property type="match status" value="2"/>
</dbReference>
<gene>
    <name evidence="2" type="ORF">LMG32289_05598</name>
</gene>
<organism evidence="2 3">
    <name type="scientific">Cupriavidus pampae</name>
    <dbReference type="NCBI Taxonomy" id="659251"/>
    <lineage>
        <taxon>Bacteria</taxon>
        <taxon>Pseudomonadati</taxon>
        <taxon>Pseudomonadota</taxon>
        <taxon>Betaproteobacteria</taxon>
        <taxon>Burkholderiales</taxon>
        <taxon>Burkholderiaceae</taxon>
        <taxon>Cupriavidus</taxon>
    </lineage>
</organism>
<name>A0ABN7ZEI3_9BURK</name>
<sequence>MQPKIVWGTNARDRQPVISDFATLVNGHIQITGGSGAGKTHQLRAAISQIIATSNGRPPTMHVFDIHGDIDIPGASTVRFSEQSEYGLNPLRIGSDPHYGGPRKAISTLIKTLDKVTRQLGDKQRACLRNILQDVYAQHGIYQNDPSTWVIDESASRLYGGDTHRLYLDVPINEKDDAKPFGARWDGDAKCWWIGVDDYKGGITRWKPKTTGRTCPSLEDALIFARRKYLESYLGADKKAITQLELVNRAAMNLRRKTLASLRTSNTEFRDEEAEAELDKLRQRAIDQYKDAVLSVRTGDELEDIGKYDAPDVLRGVIDRLETLLLIGIFKPKRPPFDPSAPVWRYDLKALDLEERKLFVLFHLRDLFLKAIEEGESSDLKAIYILDEAHAFVDEDEDNILNTMAREVRKFGRSLICASQSPTHFPEDFNAAMATKVILRIDETYWATAARKMLCPVESLKAIVPHQTALVQRKEKGSKNSSEWARVYLNQQTEARRMTEEFA</sequence>
<dbReference type="InterPro" id="IPR027417">
    <property type="entry name" value="P-loop_NTPase"/>
</dbReference>
<reference evidence="2 3" key="1">
    <citation type="submission" date="2021-08" db="EMBL/GenBank/DDBJ databases">
        <authorList>
            <person name="Peeters C."/>
        </authorList>
    </citation>
    <scope>NUCLEOTIDE SEQUENCE [LARGE SCALE GENOMIC DNA]</scope>
    <source>
        <strain evidence="2 3">LMG 32289</strain>
    </source>
</reference>